<dbReference type="GO" id="GO:0005634">
    <property type="term" value="C:nucleus"/>
    <property type="evidence" value="ECO:0007669"/>
    <property type="project" value="UniProtKB-SubCell"/>
</dbReference>
<dbReference type="AlphaFoldDB" id="A0AAW2E840"/>
<evidence type="ECO:0000313" key="7">
    <source>
        <dbReference type="Proteomes" id="UP001459277"/>
    </source>
</evidence>
<keyword evidence="4" id="KW-0539">Nucleus</keyword>
<dbReference type="PROSITE" id="PS50985">
    <property type="entry name" value="GRAS"/>
    <property type="match status" value="1"/>
</dbReference>
<evidence type="ECO:0000256" key="1">
    <source>
        <dbReference type="ARBA" id="ARBA00004123"/>
    </source>
</evidence>
<feature type="region of interest" description="SAW" evidence="5">
    <location>
        <begin position="66"/>
        <end position="118"/>
    </location>
</feature>
<comment type="similarity">
    <text evidence="5">Belongs to the GRAS family.</text>
</comment>
<keyword evidence="3" id="KW-0804">Transcription</keyword>
<dbReference type="EMBL" id="JAZDWU010000001">
    <property type="protein sequence ID" value="KAL0017196.1"/>
    <property type="molecule type" value="Genomic_DNA"/>
</dbReference>
<evidence type="ECO:0000256" key="5">
    <source>
        <dbReference type="PROSITE-ProRule" id="PRU01191"/>
    </source>
</evidence>
<reference evidence="6 7" key="1">
    <citation type="submission" date="2024-01" db="EMBL/GenBank/DDBJ databases">
        <title>A telomere-to-telomere, gap-free genome of sweet tea (Lithocarpus litseifolius).</title>
        <authorList>
            <person name="Zhou J."/>
        </authorList>
    </citation>
    <scope>NUCLEOTIDE SEQUENCE [LARGE SCALE GENOMIC DNA]</scope>
    <source>
        <strain evidence="6">Zhou-2022a</strain>
        <tissue evidence="6">Leaf</tissue>
    </source>
</reference>
<dbReference type="Pfam" id="PF03514">
    <property type="entry name" value="GRAS"/>
    <property type="match status" value="1"/>
</dbReference>
<evidence type="ECO:0000256" key="2">
    <source>
        <dbReference type="ARBA" id="ARBA00023015"/>
    </source>
</evidence>
<gene>
    <name evidence="6" type="ORF">SO802_004265</name>
</gene>
<evidence type="ECO:0000256" key="4">
    <source>
        <dbReference type="ARBA" id="ARBA00023242"/>
    </source>
</evidence>
<dbReference type="InterPro" id="IPR005202">
    <property type="entry name" value="TF_GRAS"/>
</dbReference>
<evidence type="ECO:0000256" key="3">
    <source>
        <dbReference type="ARBA" id="ARBA00023163"/>
    </source>
</evidence>
<name>A0AAW2E840_9ROSI</name>
<comment type="caution">
    <text evidence="6">The sequence shown here is derived from an EMBL/GenBank/DDBJ whole genome shotgun (WGS) entry which is preliminary data.</text>
</comment>
<keyword evidence="7" id="KW-1185">Reference proteome</keyword>
<organism evidence="6 7">
    <name type="scientific">Lithocarpus litseifolius</name>
    <dbReference type="NCBI Taxonomy" id="425828"/>
    <lineage>
        <taxon>Eukaryota</taxon>
        <taxon>Viridiplantae</taxon>
        <taxon>Streptophyta</taxon>
        <taxon>Embryophyta</taxon>
        <taxon>Tracheophyta</taxon>
        <taxon>Spermatophyta</taxon>
        <taxon>Magnoliopsida</taxon>
        <taxon>eudicotyledons</taxon>
        <taxon>Gunneridae</taxon>
        <taxon>Pentapetalae</taxon>
        <taxon>rosids</taxon>
        <taxon>fabids</taxon>
        <taxon>Fagales</taxon>
        <taxon>Fagaceae</taxon>
        <taxon>Lithocarpus</taxon>
    </lineage>
</organism>
<accession>A0AAW2E840</accession>
<evidence type="ECO:0000313" key="6">
    <source>
        <dbReference type="EMBL" id="KAL0017196.1"/>
    </source>
</evidence>
<proteinExistence type="inferred from homology"/>
<sequence>MNPHVFIQGVVNAAHGVPFFTSRFRQALFHFSTLFEMLDTYLSRDNLERMLLESKSYGPRAMNVIACEGSERIKRPETYKQWLLQNVSAGFRQLPLNQEMMNSAKDGEITLPQGFCYC</sequence>
<dbReference type="Proteomes" id="UP001459277">
    <property type="component" value="Unassembled WGS sequence"/>
</dbReference>
<comment type="subcellular location">
    <subcellularLocation>
        <location evidence="1">Nucleus</location>
    </subcellularLocation>
</comment>
<dbReference type="PANTHER" id="PTHR31636">
    <property type="entry name" value="OSJNBA0084A10.13 PROTEIN-RELATED"/>
    <property type="match status" value="1"/>
</dbReference>
<keyword evidence="2" id="KW-0805">Transcription regulation</keyword>
<protein>
    <submittedName>
        <fullName evidence="6">Uncharacterized protein</fullName>
    </submittedName>
</protein>
<comment type="caution">
    <text evidence="5">Lacks conserved residue(s) required for the propagation of feature annotation.</text>
</comment>